<dbReference type="InterPro" id="IPR011079">
    <property type="entry name" value="Ala_racemase_C"/>
</dbReference>
<evidence type="ECO:0000259" key="8">
    <source>
        <dbReference type="SMART" id="SM01005"/>
    </source>
</evidence>
<dbReference type="Pfam" id="PF01168">
    <property type="entry name" value="Ala_racemase_N"/>
    <property type="match status" value="1"/>
</dbReference>
<accession>A0A3D9L4A5</accession>
<dbReference type="NCBIfam" id="NF008897">
    <property type="entry name" value="PRK11930.1"/>
    <property type="match status" value="1"/>
</dbReference>
<feature type="active site" description="Proton acceptor; specific for D-alanine" evidence="5">
    <location>
        <position position="476"/>
    </location>
</feature>
<protein>
    <recommendedName>
        <fullName evidence="5">Alanine racemase</fullName>
        <ecNumber evidence="5">5.1.1.1</ecNumber>
    </recommendedName>
</protein>
<dbReference type="Pfam" id="PF08245">
    <property type="entry name" value="Mur_ligase_M"/>
    <property type="match status" value="1"/>
</dbReference>
<dbReference type="PANTHER" id="PTHR30511">
    <property type="entry name" value="ALANINE RACEMASE"/>
    <property type="match status" value="1"/>
</dbReference>
<comment type="similarity">
    <text evidence="5">Belongs to the alanine racemase family.</text>
</comment>
<dbReference type="SUPFAM" id="SSF63418">
    <property type="entry name" value="MurE/MurF N-terminal domain"/>
    <property type="match status" value="1"/>
</dbReference>
<proteinExistence type="inferred from homology"/>
<dbReference type="NCBIfam" id="TIGR00492">
    <property type="entry name" value="alr"/>
    <property type="match status" value="1"/>
</dbReference>
<dbReference type="Gene3D" id="2.40.37.10">
    <property type="entry name" value="Lyase, Ornithine Decarboxylase, Chain A, domain 1"/>
    <property type="match status" value="1"/>
</dbReference>
<evidence type="ECO:0000313" key="10">
    <source>
        <dbReference type="Proteomes" id="UP000256779"/>
    </source>
</evidence>
<dbReference type="Gene3D" id="3.40.1390.10">
    <property type="entry name" value="MurE/MurF, N-terminal domain"/>
    <property type="match status" value="1"/>
</dbReference>
<dbReference type="Gene3D" id="3.20.20.10">
    <property type="entry name" value="Alanine racemase"/>
    <property type="match status" value="1"/>
</dbReference>
<feature type="active site" description="Proton acceptor; specific for L-alanine" evidence="5">
    <location>
        <position position="697"/>
    </location>
</feature>
<comment type="pathway">
    <text evidence="5">Amino-acid biosynthesis; D-alanine biosynthesis; D-alanine from L-alanine: step 1/1.</text>
</comment>
<dbReference type="HAMAP" id="MF_01201">
    <property type="entry name" value="Ala_racemase"/>
    <property type="match status" value="1"/>
</dbReference>
<evidence type="ECO:0000256" key="2">
    <source>
        <dbReference type="ARBA" id="ARBA00001933"/>
    </source>
</evidence>
<comment type="function">
    <text evidence="5">Catalyzes the interconversion of L-alanine and D-alanine. May also act on other amino acids.</text>
</comment>
<dbReference type="SUPFAM" id="SSF51419">
    <property type="entry name" value="PLP-binding barrel"/>
    <property type="match status" value="1"/>
</dbReference>
<dbReference type="InterPro" id="IPR036565">
    <property type="entry name" value="Mur-like_cat_sf"/>
</dbReference>
<feature type="modified residue" description="N6-(pyridoxal phosphate)lysine" evidence="5 6">
    <location>
        <position position="476"/>
    </location>
</feature>
<gene>
    <name evidence="9" type="ORF">C7460_10918</name>
</gene>
<keyword evidence="4 5" id="KW-0413">Isomerase</keyword>
<dbReference type="RefSeq" id="WP_115868132.1">
    <property type="nucleotide sequence ID" value="NZ_QREG01000009.1"/>
</dbReference>
<evidence type="ECO:0000256" key="6">
    <source>
        <dbReference type="PIRSR" id="PIRSR600821-50"/>
    </source>
</evidence>
<organism evidence="9 10">
    <name type="scientific">Marinoscillum furvescens DSM 4134</name>
    <dbReference type="NCBI Taxonomy" id="1122208"/>
    <lineage>
        <taxon>Bacteria</taxon>
        <taxon>Pseudomonadati</taxon>
        <taxon>Bacteroidota</taxon>
        <taxon>Cytophagia</taxon>
        <taxon>Cytophagales</taxon>
        <taxon>Reichenbachiellaceae</taxon>
        <taxon>Marinoscillum</taxon>
    </lineage>
</organism>
<comment type="cofactor">
    <cofactor evidence="2 5 6">
        <name>pyridoxal 5'-phosphate</name>
        <dbReference type="ChEBI" id="CHEBI:597326"/>
    </cofactor>
</comment>
<feature type="binding site" evidence="5 7">
    <location>
        <position position="746"/>
    </location>
    <ligand>
        <name>substrate</name>
    </ligand>
</feature>
<dbReference type="GO" id="GO:0016881">
    <property type="term" value="F:acid-amino acid ligase activity"/>
    <property type="evidence" value="ECO:0007669"/>
    <property type="project" value="InterPro"/>
</dbReference>
<dbReference type="SMART" id="SM01005">
    <property type="entry name" value="Ala_racemase_C"/>
    <property type="match status" value="1"/>
</dbReference>
<evidence type="ECO:0000256" key="7">
    <source>
        <dbReference type="PIRSR" id="PIRSR600821-52"/>
    </source>
</evidence>
<dbReference type="OrthoDB" id="9801978at2"/>
<reference evidence="9 10" key="1">
    <citation type="submission" date="2018-07" db="EMBL/GenBank/DDBJ databases">
        <title>Genomic Encyclopedia of Type Strains, Phase IV (KMG-IV): sequencing the most valuable type-strain genomes for metagenomic binning, comparative biology and taxonomic classification.</title>
        <authorList>
            <person name="Goeker M."/>
        </authorList>
    </citation>
    <scope>NUCLEOTIDE SEQUENCE [LARGE SCALE GENOMIC DNA]</scope>
    <source>
        <strain evidence="9 10">DSM 4134</strain>
    </source>
</reference>
<dbReference type="InterPro" id="IPR029066">
    <property type="entry name" value="PLP-binding_barrel"/>
</dbReference>
<dbReference type="EMBL" id="QREG01000009">
    <property type="protein sequence ID" value="RED98826.1"/>
    <property type="molecule type" value="Genomic_DNA"/>
</dbReference>
<comment type="caution">
    <text evidence="9">The sequence shown here is derived from an EMBL/GenBank/DDBJ whole genome shotgun (WGS) entry which is preliminary data.</text>
</comment>
<dbReference type="Pfam" id="PF00842">
    <property type="entry name" value="Ala_racemase_C"/>
    <property type="match status" value="1"/>
</dbReference>
<evidence type="ECO:0000256" key="4">
    <source>
        <dbReference type="ARBA" id="ARBA00023235"/>
    </source>
</evidence>
<dbReference type="InterPro" id="IPR036615">
    <property type="entry name" value="Mur_ligase_C_dom_sf"/>
</dbReference>
<dbReference type="InterPro" id="IPR035911">
    <property type="entry name" value="MurE/MurF_N"/>
</dbReference>
<dbReference type="SUPFAM" id="SSF53623">
    <property type="entry name" value="MurD-like peptide ligases, catalytic domain"/>
    <property type="match status" value="1"/>
</dbReference>
<dbReference type="GO" id="GO:0030170">
    <property type="term" value="F:pyridoxal phosphate binding"/>
    <property type="evidence" value="ECO:0007669"/>
    <property type="project" value="UniProtKB-UniRule"/>
</dbReference>
<dbReference type="PRINTS" id="PR00992">
    <property type="entry name" value="ALARACEMASE"/>
</dbReference>
<dbReference type="InterPro" id="IPR009006">
    <property type="entry name" value="Ala_racemase/Decarboxylase_C"/>
</dbReference>
<dbReference type="SUPFAM" id="SSF50621">
    <property type="entry name" value="Alanine racemase C-terminal domain-like"/>
    <property type="match status" value="1"/>
</dbReference>
<dbReference type="CDD" id="cd00430">
    <property type="entry name" value="PLPDE_III_AR"/>
    <property type="match status" value="1"/>
</dbReference>
<dbReference type="UniPathway" id="UPA00042">
    <property type="reaction ID" value="UER00497"/>
</dbReference>
<dbReference type="Gene3D" id="3.40.1190.10">
    <property type="entry name" value="Mur-like, catalytic domain"/>
    <property type="match status" value="1"/>
</dbReference>
<dbReference type="InterPro" id="IPR013221">
    <property type="entry name" value="Mur_ligase_cen"/>
</dbReference>
<keyword evidence="3 5" id="KW-0663">Pyridoxal phosphate</keyword>
<dbReference type="SUPFAM" id="SSF53244">
    <property type="entry name" value="MurD-like peptide ligases, peptide-binding domain"/>
    <property type="match status" value="1"/>
</dbReference>
<comment type="catalytic activity">
    <reaction evidence="1 5">
        <text>L-alanine = D-alanine</text>
        <dbReference type="Rhea" id="RHEA:20249"/>
        <dbReference type="ChEBI" id="CHEBI:57416"/>
        <dbReference type="ChEBI" id="CHEBI:57972"/>
        <dbReference type="EC" id="5.1.1.1"/>
    </reaction>
</comment>
<evidence type="ECO:0000256" key="5">
    <source>
        <dbReference type="HAMAP-Rule" id="MF_01201"/>
    </source>
</evidence>
<name>A0A3D9L4A5_MARFU</name>
<sequence>MHIQELVAVLEAQHIAGGHNANIKKLVFDSRKATGSDDELFIALKGLHHDGHQFLAQAHATGIRNFLLSSKADLPESNQIIVPNTLTALQSLASKHRLQHTYPVVGITGSNAKTIVKEWLSTLLSQKWQVVKSPKSYNSQLGVPLSVWEMNDQHEIAVFEAGISASGEMQNLQQVIRPTMGIFTNIGEAHAAGFANQAQKSREKALLFSTAENVIYRYSHHIVGDALTYHQHPATSWDIHCPEAAINFEVQGSTYRCTYQGKSLKLNIRWTNAWDIENLLHAVVAAWLLGESPEEIQRGIDSLKPVPMRLELKRGRNHTHILDDTYNNDLQGLSTALDYLKQQPAQKQRTVILSDILQSGKEPTALYQEVNTLLKNHEISRLIGVGSALQKHQHLFEIPSTTYSTVDDLLRATPHFGQETILVKGARDFGLEKVVRYLEEKSHGTVLEVNFESIQHNLSVYRQYLQPGTKLMVMVKAFAYGVGTEEIANLLQYHQVDYLGVAYLDEAIALRESGIQLPIMIMNVSWEHFELLSTFRLEPEIYSLSMLKHYLEVCPDPMPIHLKIETGMNRLGFEYEELSEVITLLKANPSIKVAGVFTHFSSADSQEEDGYTQQQGERFEKACQLLSNALNYAPLRYAVNSAGIIRWPQYHFDMVRLGIGLYGFDSSGSTQALRPISTLKTRISQIKKLPAGATVGYSRKGKITQPSEIATIAIGYADGYSRLFGNGNAYVLINGQKAYTIGNVCMDMTMVDVTGLNVKAGDEVIVFGEDPSIADLARWSQTIPYEILTNVSQRVKRVFVSE</sequence>
<dbReference type="InterPro" id="IPR000821">
    <property type="entry name" value="Ala_racemase"/>
</dbReference>
<feature type="binding site" evidence="5 7">
    <location>
        <position position="570"/>
    </location>
    <ligand>
        <name>substrate</name>
    </ligand>
</feature>
<dbReference type="EC" id="5.1.1.1" evidence="5"/>
<dbReference type="GO" id="GO:0005829">
    <property type="term" value="C:cytosol"/>
    <property type="evidence" value="ECO:0007669"/>
    <property type="project" value="TreeGrafter"/>
</dbReference>
<dbReference type="InterPro" id="IPR001608">
    <property type="entry name" value="Ala_racemase_N"/>
</dbReference>
<dbReference type="GO" id="GO:0008784">
    <property type="term" value="F:alanine racemase activity"/>
    <property type="evidence" value="ECO:0007669"/>
    <property type="project" value="UniProtKB-UniRule"/>
</dbReference>
<evidence type="ECO:0000313" key="9">
    <source>
        <dbReference type="EMBL" id="RED98826.1"/>
    </source>
</evidence>
<dbReference type="GO" id="GO:0030632">
    <property type="term" value="P:D-alanine biosynthetic process"/>
    <property type="evidence" value="ECO:0007669"/>
    <property type="project" value="UniProtKB-UniRule"/>
</dbReference>
<dbReference type="AlphaFoldDB" id="A0A3D9L4A5"/>
<dbReference type="Proteomes" id="UP000256779">
    <property type="component" value="Unassembled WGS sequence"/>
</dbReference>
<evidence type="ECO:0000256" key="3">
    <source>
        <dbReference type="ARBA" id="ARBA00022898"/>
    </source>
</evidence>
<dbReference type="FunFam" id="3.20.20.10:FF:000002">
    <property type="entry name" value="Alanine racemase"/>
    <property type="match status" value="1"/>
</dbReference>
<dbReference type="GO" id="GO:0005524">
    <property type="term" value="F:ATP binding"/>
    <property type="evidence" value="ECO:0007669"/>
    <property type="project" value="InterPro"/>
</dbReference>
<keyword evidence="10" id="KW-1185">Reference proteome</keyword>
<dbReference type="PANTHER" id="PTHR30511:SF0">
    <property type="entry name" value="ALANINE RACEMASE, CATABOLIC-RELATED"/>
    <property type="match status" value="1"/>
</dbReference>
<feature type="domain" description="Alanine racemase C-terminal" evidence="8">
    <location>
        <begin position="676"/>
        <end position="800"/>
    </location>
</feature>
<dbReference type="Gene3D" id="3.90.190.20">
    <property type="entry name" value="Mur ligase, C-terminal domain"/>
    <property type="match status" value="1"/>
</dbReference>
<evidence type="ECO:0000256" key="1">
    <source>
        <dbReference type="ARBA" id="ARBA00000316"/>
    </source>
</evidence>